<evidence type="ECO:0000259" key="1">
    <source>
        <dbReference type="Pfam" id="PF06985"/>
    </source>
</evidence>
<feature type="domain" description="Heterokaryon incompatibility" evidence="1">
    <location>
        <begin position="21"/>
        <end position="147"/>
    </location>
</feature>
<evidence type="ECO:0000313" key="3">
    <source>
        <dbReference type="Proteomes" id="UP001172155"/>
    </source>
</evidence>
<dbReference type="Pfam" id="PF06985">
    <property type="entry name" value="HET"/>
    <property type="match status" value="1"/>
</dbReference>
<comment type="caution">
    <text evidence="2">The sequence shown here is derived from an EMBL/GenBank/DDBJ whole genome shotgun (WGS) entry which is preliminary data.</text>
</comment>
<name>A0AA40F588_9PEZI</name>
<organism evidence="2 3">
    <name type="scientific">Schizothecium vesticola</name>
    <dbReference type="NCBI Taxonomy" id="314040"/>
    <lineage>
        <taxon>Eukaryota</taxon>
        <taxon>Fungi</taxon>
        <taxon>Dikarya</taxon>
        <taxon>Ascomycota</taxon>
        <taxon>Pezizomycotina</taxon>
        <taxon>Sordariomycetes</taxon>
        <taxon>Sordariomycetidae</taxon>
        <taxon>Sordariales</taxon>
        <taxon>Schizotheciaceae</taxon>
        <taxon>Schizothecium</taxon>
    </lineage>
</organism>
<protein>
    <submittedName>
        <fullName evidence="2">Heterokaryon incompatibility protein-domain-containing protein</fullName>
    </submittedName>
</protein>
<dbReference type="AlphaFoldDB" id="A0AA40F588"/>
<dbReference type="Proteomes" id="UP001172155">
    <property type="component" value="Unassembled WGS sequence"/>
</dbReference>
<accession>A0AA40F588</accession>
<dbReference type="PANTHER" id="PTHR10622:SF10">
    <property type="entry name" value="HET DOMAIN-CONTAINING PROTEIN"/>
    <property type="match status" value="1"/>
</dbReference>
<sequence length="617" mass="70222">MRLLSTHSRKLKEFNAEIPKYAILSHRWEDEEVTFDALKAGEDAKNLKGYRKLRGAARKAKDHGYDWIWVDTCCIDKSSSAELSEAINSMFQWYKDADMCYAYLSDVGVDGDDYASSQPSQQSDSNVRPNGRLKASMWFTRGWTLQELIAPLQVKFYDRHWQRLGTKTTLGDQIAEVTNIPVDVLQGGRKLSDVSAAAKMSWASRRITTRPEDMAYCLLGLFDVNMPLLYGEGEEKAFMRLQAEFLRYSDDETIYAWKLDSAPPLEQPYCGMLATSPQLFRHSGKFVKPQFKSRVESHATEVTNRGLHLEVSLVPFPGDKSGSVFLAVLQCVRDTHDMFGCCVAILLQRLSGLEKQYARIAPNFLFDMWFRTFQLPSAILAQAYLGDYEKDGGKIEDGGNVRLRTRDVQPEGELIFVRPVPRPSETLSGIYVYEHTQITALPWLTKGRGSIDITVHEEGSSWQTWGESTLAQNPYWWLSFQDLYETRRLQATELHVSQLRKRVMMGCLRVQLTCTLHDSHEFWTRSTYMVVGMEPLPPNPFSTPPGYTRPWYAFASGVDAETVIKRFSGSGGNRDSPETCTVLELPNVAVLEARFTFGSRFSSVCYKVDFSIRHSRV</sequence>
<reference evidence="2" key="1">
    <citation type="submission" date="2023-06" db="EMBL/GenBank/DDBJ databases">
        <title>Genome-scale phylogeny and comparative genomics of the fungal order Sordariales.</title>
        <authorList>
            <consortium name="Lawrence Berkeley National Laboratory"/>
            <person name="Hensen N."/>
            <person name="Bonometti L."/>
            <person name="Westerberg I."/>
            <person name="Brannstrom I.O."/>
            <person name="Guillou S."/>
            <person name="Cros-Aarteil S."/>
            <person name="Calhoun S."/>
            <person name="Haridas S."/>
            <person name="Kuo A."/>
            <person name="Mondo S."/>
            <person name="Pangilinan J."/>
            <person name="Riley R."/>
            <person name="LaButti K."/>
            <person name="Andreopoulos B."/>
            <person name="Lipzen A."/>
            <person name="Chen C."/>
            <person name="Yanf M."/>
            <person name="Daum C."/>
            <person name="Ng V."/>
            <person name="Clum A."/>
            <person name="Steindorff A."/>
            <person name="Ohm R."/>
            <person name="Martin F."/>
            <person name="Silar P."/>
            <person name="Natvig D."/>
            <person name="Lalanne C."/>
            <person name="Gautier V."/>
            <person name="Ament-velasquez S.L."/>
            <person name="Kruys A."/>
            <person name="Hutchinson M.I."/>
            <person name="Powell A.J."/>
            <person name="Barry K."/>
            <person name="Miller A.N."/>
            <person name="Grigoriev I.V."/>
            <person name="Debuchy R."/>
            <person name="Gladieux P."/>
            <person name="Thoren M.H."/>
            <person name="Johannesson H."/>
        </authorList>
    </citation>
    <scope>NUCLEOTIDE SEQUENCE</scope>
    <source>
        <strain evidence="2">SMH3187-1</strain>
    </source>
</reference>
<gene>
    <name evidence="2" type="ORF">B0T18DRAFT_66552</name>
</gene>
<dbReference type="InterPro" id="IPR010730">
    <property type="entry name" value="HET"/>
</dbReference>
<evidence type="ECO:0000313" key="2">
    <source>
        <dbReference type="EMBL" id="KAK0751329.1"/>
    </source>
</evidence>
<dbReference type="PANTHER" id="PTHR10622">
    <property type="entry name" value="HET DOMAIN-CONTAINING PROTEIN"/>
    <property type="match status" value="1"/>
</dbReference>
<proteinExistence type="predicted"/>
<keyword evidence="3" id="KW-1185">Reference proteome</keyword>
<dbReference type="EMBL" id="JAUKUD010000002">
    <property type="protein sequence ID" value="KAK0751329.1"/>
    <property type="molecule type" value="Genomic_DNA"/>
</dbReference>